<dbReference type="KEGG" id="ome:OLMES_0755"/>
<dbReference type="GO" id="GO:0005886">
    <property type="term" value="C:plasma membrane"/>
    <property type="evidence" value="ECO:0007669"/>
    <property type="project" value="UniProtKB-SubCell"/>
</dbReference>
<dbReference type="GO" id="GO:0016746">
    <property type="term" value="F:acyltransferase activity"/>
    <property type="evidence" value="ECO:0007669"/>
    <property type="project" value="UniProtKB-KW"/>
</dbReference>
<dbReference type="EMBL" id="CP021425">
    <property type="protein sequence ID" value="ARU54847.1"/>
    <property type="molecule type" value="Genomic_DNA"/>
</dbReference>
<dbReference type="Pfam" id="PF03279">
    <property type="entry name" value="Lip_A_acyltrans"/>
    <property type="match status" value="1"/>
</dbReference>
<dbReference type="PANTHER" id="PTHR30606:SF10">
    <property type="entry name" value="PHOSPHATIDYLINOSITOL MANNOSIDE ACYLTRANSFERASE"/>
    <property type="match status" value="1"/>
</dbReference>
<dbReference type="AlphaFoldDB" id="A0A1Y0I308"/>
<dbReference type="Proteomes" id="UP000196027">
    <property type="component" value="Chromosome"/>
</dbReference>
<keyword evidence="8" id="KW-1185">Reference proteome</keyword>
<dbReference type="GO" id="GO:0009247">
    <property type="term" value="P:glycolipid biosynthetic process"/>
    <property type="evidence" value="ECO:0007669"/>
    <property type="project" value="UniProtKB-ARBA"/>
</dbReference>
<evidence type="ECO:0000256" key="3">
    <source>
        <dbReference type="ARBA" id="ARBA00022519"/>
    </source>
</evidence>
<protein>
    <submittedName>
        <fullName evidence="7">Lauroyl/myristoyl acyltransferase</fullName>
    </submittedName>
</protein>
<evidence type="ECO:0000313" key="8">
    <source>
        <dbReference type="Proteomes" id="UP000196027"/>
    </source>
</evidence>
<dbReference type="RefSeq" id="WP_087460010.1">
    <property type="nucleotide sequence ID" value="NZ_CP021425.1"/>
</dbReference>
<evidence type="ECO:0000256" key="5">
    <source>
        <dbReference type="ARBA" id="ARBA00023136"/>
    </source>
</evidence>
<comment type="subcellular location">
    <subcellularLocation>
        <location evidence="1">Cell inner membrane</location>
    </subcellularLocation>
</comment>
<keyword evidence="6 7" id="KW-0012">Acyltransferase</keyword>
<evidence type="ECO:0000256" key="2">
    <source>
        <dbReference type="ARBA" id="ARBA00022475"/>
    </source>
</evidence>
<organism evidence="7 8">
    <name type="scientific">Oleiphilus messinensis</name>
    <dbReference type="NCBI Taxonomy" id="141451"/>
    <lineage>
        <taxon>Bacteria</taxon>
        <taxon>Pseudomonadati</taxon>
        <taxon>Pseudomonadota</taxon>
        <taxon>Gammaproteobacteria</taxon>
        <taxon>Oceanospirillales</taxon>
        <taxon>Oleiphilaceae</taxon>
        <taxon>Oleiphilus</taxon>
    </lineage>
</organism>
<dbReference type="CDD" id="cd07984">
    <property type="entry name" value="LPLAT_LABLAT-like"/>
    <property type="match status" value="1"/>
</dbReference>
<keyword evidence="2" id="KW-1003">Cell membrane</keyword>
<evidence type="ECO:0000256" key="1">
    <source>
        <dbReference type="ARBA" id="ARBA00004533"/>
    </source>
</evidence>
<gene>
    <name evidence="7" type="ORF">OLMES_0755</name>
</gene>
<dbReference type="OrthoDB" id="9803456at2"/>
<accession>A0A1Y0I308</accession>
<dbReference type="PIRSF" id="PIRSF026649">
    <property type="entry name" value="MsbB"/>
    <property type="match status" value="1"/>
</dbReference>
<proteinExistence type="predicted"/>
<evidence type="ECO:0000256" key="4">
    <source>
        <dbReference type="ARBA" id="ARBA00022679"/>
    </source>
</evidence>
<name>A0A1Y0I308_9GAMM</name>
<reference evidence="7 8" key="1">
    <citation type="submission" date="2017-05" db="EMBL/GenBank/DDBJ databases">
        <title>Genomic insights into alkan degradation activity of Oleiphilus messinensis.</title>
        <authorList>
            <person name="Kozyavkin S.A."/>
            <person name="Slesarev A.I."/>
            <person name="Golyshin P.N."/>
            <person name="Korzhenkov A."/>
            <person name="Golyshina O.N."/>
            <person name="Toshchakov S.V."/>
        </authorList>
    </citation>
    <scope>NUCLEOTIDE SEQUENCE [LARGE SCALE GENOMIC DNA]</scope>
    <source>
        <strain evidence="7 8">ME102</strain>
    </source>
</reference>
<evidence type="ECO:0000256" key="6">
    <source>
        <dbReference type="ARBA" id="ARBA00023315"/>
    </source>
</evidence>
<sequence length="295" mass="33023">MNKIKARLAVGLIRIVSLLSLASVQKLGAFLGMVLWRTGSSPAKVTKINIDLCFPERSEAEREKLAAQSLQETCKTFLEMGAIWEWPVSKSLGLVREVKNKRLFDEARASGQGLIVLGPHLGNWELSGLYLSSLTEMAALYRPPKVKELETYMSQVRGRSGSELVPTDKRGVIRLFSILKRGGVVGVLPDQVPDDSGGVFVPFFGVPANTIKLVSKMVEKTGARVLCLYAQRLPSGHGFVLVFRDVDPLLYSRDLTDSVTGLNKSVERCVLDIPTQYQWEYKRFKHYQPGRERYY</sequence>
<keyword evidence="5" id="KW-0472">Membrane</keyword>
<keyword evidence="3" id="KW-0997">Cell inner membrane</keyword>
<dbReference type="PANTHER" id="PTHR30606">
    <property type="entry name" value="LIPID A BIOSYNTHESIS LAUROYL ACYLTRANSFERASE"/>
    <property type="match status" value="1"/>
</dbReference>
<dbReference type="InterPro" id="IPR004960">
    <property type="entry name" value="LipA_acyltrans"/>
</dbReference>
<keyword evidence="4 7" id="KW-0808">Transferase</keyword>
<evidence type="ECO:0000313" key="7">
    <source>
        <dbReference type="EMBL" id="ARU54847.1"/>
    </source>
</evidence>